<reference evidence="1" key="2">
    <citation type="journal article" date="2020" name="Nat. Commun.">
        <title>Large-scale genome sequencing of mycorrhizal fungi provides insights into the early evolution of symbiotic traits.</title>
        <authorList>
            <person name="Miyauchi S."/>
            <person name="Kiss E."/>
            <person name="Kuo A."/>
            <person name="Drula E."/>
            <person name="Kohler A."/>
            <person name="Sanchez-Garcia M."/>
            <person name="Morin E."/>
            <person name="Andreopoulos B."/>
            <person name="Barry K.W."/>
            <person name="Bonito G."/>
            <person name="Buee M."/>
            <person name="Carver A."/>
            <person name="Chen C."/>
            <person name="Cichocki N."/>
            <person name="Clum A."/>
            <person name="Culley D."/>
            <person name="Crous P.W."/>
            <person name="Fauchery L."/>
            <person name="Girlanda M."/>
            <person name="Hayes R.D."/>
            <person name="Keri Z."/>
            <person name="LaButti K."/>
            <person name="Lipzen A."/>
            <person name="Lombard V."/>
            <person name="Magnuson J."/>
            <person name="Maillard F."/>
            <person name="Murat C."/>
            <person name="Nolan M."/>
            <person name="Ohm R.A."/>
            <person name="Pangilinan J."/>
            <person name="Pereira M.F."/>
            <person name="Perotto S."/>
            <person name="Peter M."/>
            <person name="Pfister S."/>
            <person name="Riley R."/>
            <person name="Sitrit Y."/>
            <person name="Stielow J.B."/>
            <person name="Szollosi G."/>
            <person name="Zifcakova L."/>
            <person name="Stursova M."/>
            <person name="Spatafora J.W."/>
            <person name="Tedersoo L."/>
            <person name="Vaario L.M."/>
            <person name="Yamada A."/>
            <person name="Yan M."/>
            <person name="Wang P."/>
            <person name="Xu J."/>
            <person name="Bruns T."/>
            <person name="Baldrian P."/>
            <person name="Vilgalys R."/>
            <person name="Dunand C."/>
            <person name="Henrissat B."/>
            <person name="Grigoriev I.V."/>
            <person name="Hibbett D."/>
            <person name="Nagy L.G."/>
            <person name="Martin F.M."/>
        </authorList>
    </citation>
    <scope>NUCLEOTIDE SEQUENCE</scope>
    <source>
        <strain evidence="1">Prilba</strain>
    </source>
</reference>
<proteinExistence type="predicted"/>
<evidence type="ECO:0000313" key="2">
    <source>
        <dbReference type="Proteomes" id="UP000759537"/>
    </source>
</evidence>
<dbReference type="AlphaFoldDB" id="A0A9P5MMS5"/>
<comment type="caution">
    <text evidence="1">The sequence shown here is derived from an EMBL/GenBank/DDBJ whole genome shotgun (WGS) entry which is preliminary data.</text>
</comment>
<evidence type="ECO:0000313" key="1">
    <source>
        <dbReference type="EMBL" id="KAF8464937.1"/>
    </source>
</evidence>
<organism evidence="1 2">
    <name type="scientific">Russula ochroleuca</name>
    <dbReference type="NCBI Taxonomy" id="152965"/>
    <lineage>
        <taxon>Eukaryota</taxon>
        <taxon>Fungi</taxon>
        <taxon>Dikarya</taxon>
        <taxon>Basidiomycota</taxon>
        <taxon>Agaricomycotina</taxon>
        <taxon>Agaricomycetes</taxon>
        <taxon>Russulales</taxon>
        <taxon>Russulaceae</taxon>
        <taxon>Russula</taxon>
    </lineage>
</organism>
<reference evidence="1" key="1">
    <citation type="submission" date="2019-10" db="EMBL/GenBank/DDBJ databases">
        <authorList>
            <consortium name="DOE Joint Genome Institute"/>
            <person name="Kuo A."/>
            <person name="Miyauchi S."/>
            <person name="Kiss E."/>
            <person name="Drula E."/>
            <person name="Kohler A."/>
            <person name="Sanchez-Garcia M."/>
            <person name="Andreopoulos B."/>
            <person name="Barry K.W."/>
            <person name="Bonito G."/>
            <person name="Buee M."/>
            <person name="Carver A."/>
            <person name="Chen C."/>
            <person name="Cichocki N."/>
            <person name="Clum A."/>
            <person name="Culley D."/>
            <person name="Crous P.W."/>
            <person name="Fauchery L."/>
            <person name="Girlanda M."/>
            <person name="Hayes R."/>
            <person name="Keri Z."/>
            <person name="LaButti K."/>
            <person name="Lipzen A."/>
            <person name="Lombard V."/>
            <person name="Magnuson J."/>
            <person name="Maillard F."/>
            <person name="Morin E."/>
            <person name="Murat C."/>
            <person name="Nolan M."/>
            <person name="Ohm R."/>
            <person name="Pangilinan J."/>
            <person name="Pereira M."/>
            <person name="Perotto S."/>
            <person name="Peter M."/>
            <person name="Riley R."/>
            <person name="Sitrit Y."/>
            <person name="Stielow B."/>
            <person name="Szollosi G."/>
            <person name="Zifcakova L."/>
            <person name="Stursova M."/>
            <person name="Spatafora J.W."/>
            <person name="Tedersoo L."/>
            <person name="Vaario L.-M."/>
            <person name="Yamada A."/>
            <person name="Yan M."/>
            <person name="Wang P."/>
            <person name="Xu J."/>
            <person name="Bruns T."/>
            <person name="Baldrian P."/>
            <person name="Vilgalys R."/>
            <person name="Henrissat B."/>
            <person name="Grigoriev I.V."/>
            <person name="Hibbett D."/>
            <person name="Nagy L.G."/>
            <person name="Martin F.M."/>
        </authorList>
    </citation>
    <scope>NUCLEOTIDE SEQUENCE</scope>
    <source>
        <strain evidence="1">Prilba</strain>
    </source>
</reference>
<protein>
    <submittedName>
        <fullName evidence="1">Uncharacterized protein</fullName>
    </submittedName>
</protein>
<gene>
    <name evidence="1" type="ORF">DFH94DRAFT_848749</name>
</gene>
<name>A0A9P5MMS5_9AGAM</name>
<dbReference type="Proteomes" id="UP000759537">
    <property type="component" value="Unassembled WGS sequence"/>
</dbReference>
<accession>A0A9P5MMS5</accession>
<sequence>MAWSVSGSVAEEVGEVPCADCSVSGPFSSRVLRAAKTIEPEDLWEATAPALMFVVAAGSAGEGGKLNTVNIYAQQPGRGELPHLPSTWRGPPNKEQKECGWAEDRKASCDRAGNSGAKIQTTISYDKDIAPFQGHAARWNLWGRFVEGFRPGEIAPMLEKVAVTVTTAEAPVLNEIGSNGLSGSLKTMNITCVTSDRLGTELELFELRRASLARLVQVAKRQCPKFPAASQRMPLRLSELFSHCFMCTLRTLR</sequence>
<keyword evidence="2" id="KW-1185">Reference proteome</keyword>
<dbReference type="EMBL" id="WHVB01000051">
    <property type="protein sequence ID" value="KAF8464937.1"/>
    <property type="molecule type" value="Genomic_DNA"/>
</dbReference>